<evidence type="ECO:0000256" key="1">
    <source>
        <dbReference type="ARBA" id="ARBA00022490"/>
    </source>
</evidence>
<dbReference type="InterPro" id="IPR037027">
    <property type="entry name" value="YqgF/RNaseH-like_dom_sf"/>
</dbReference>
<evidence type="ECO:0000256" key="3">
    <source>
        <dbReference type="ARBA" id="ARBA00022722"/>
    </source>
</evidence>
<keyword evidence="4" id="KW-0378">Hydrolase</keyword>
<dbReference type="AlphaFoldDB" id="A0A382Y308"/>
<keyword evidence="1" id="KW-0963">Cytoplasm</keyword>
<protein>
    <recommendedName>
        <fullName evidence="5">YqgF/RNase H-like domain-containing protein</fullName>
    </recommendedName>
</protein>
<gene>
    <name evidence="6" type="ORF">METZ01_LOCUS430273</name>
</gene>
<evidence type="ECO:0000256" key="2">
    <source>
        <dbReference type="ARBA" id="ARBA00022517"/>
    </source>
</evidence>
<proteinExistence type="inferred from homology"/>
<reference evidence="6" key="1">
    <citation type="submission" date="2018-05" db="EMBL/GenBank/DDBJ databases">
        <authorList>
            <person name="Lanie J.A."/>
            <person name="Ng W.-L."/>
            <person name="Kazmierczak K.M."/>
            <person name="Andrzejewski T.M."/>
            <person name="Davidsen T.M."/>
            <person name="Wayne K.J."/>
            <person name="Tettelin H."/>
            <person name="Glass J.I."/>
            <person name="Rusch D."/>
            <person name="Podicherti R."/>
            <person name="Tsui H.-C.T."/>
            <person name="Winkler M.E."/>
        </authorList>
    </citation>
    <scope>NUCLEOTIDE SEQUENCE</scope>
</reference>
<feature type="domain" description="YqgF/RNase H-like" evidence="5">
    <location>
        <begin position="2"/>
        <end position="89"/>
    </location>
</feature>
<dbReference type="InterPro" id="IPR006641">
    <property type="entry name" value="YqgF/RNaseH-like_dom"/>
</dbReference>
<evidence type="ECO:0000259" key="5">
    <source>
        <dbReference type="SMART" id="SM00732"/>
    </source>
</evidence>
<dbReference type="InterPro" id="IPR012337">
    <property type="entry name" value="RNaseH-like_sf"/>
</dbReference>
<dbReference type="Pfam" id="PF03652">
    <property type="entry name" value="RuvX"/>
    <property type="match status" value="1"/>
</dbReference>
<keyword evidence="2" id="KW-0690">Ribosome biogenesis</keyword>
<dbReference type="Gene3D" id="3.30.420.140">
    <property type="entry name" value="YqgF/RNase H-like domain"/>
    <property type="match status" value="1"/>
</dbReference>
<dbReference type="SMART" id="SM00732">
    <property type="entry name" value="YqgFc"/>
    <property type="match status" value="1"/>
</dbReference>
<dbReference type="NCBIfam" id="TIGR00250">
    <property type="entry name" value="RNAse_H_YqgF"/>
    <property type="match status" value="1"/>
</dbReference>
<accession>A0A382Y308</accession>
<dbReference type="HAMAP" id="MF_00651">
    <property type="entry name" value="Nuclease_YqgF"/>
    <property type="match status" value="1"/>
</dbReference>
<dbReference type="GO" id="GO:0005829">
    <property type="term" value="C:cytosol"/>
    <property type="evidence" value="ECO:0007669"/>
    <property type="project" value="TreeGrafter"/>
</dbReference>
<dbReference type="GO" id="GO:0004518">
    <property type="term" value="F:nuclease activity"/>
    <property type="evidence" value="ECO:0007669"/>
    <property type="project" value="UniProtKB-KW"/>
</dbReference>
<dbReference type="GO" id="GO:0000967">
    <property type="term" value="P:rRNA 5'-end processing"/>
    <property type="evidence" value="ECO:0007669"/>
    <property type="project" value="TreeGrafter"/>
</dbReference>
<keyword evidence="3" id="KW-0540">Nuclease</keyword>
<dbReference type="InterPro" id="IPR005227">
    <property type="entry name" value="YqgF"/>
</dbReference>
<organism evidence="6">
    <name type="scientific">marine metagenome</name>
    <dbReference type="NCBI Taxonomy" id="408172"/>
    <lineage>
        <taxon>unclassified sequences</taxon>
        <taxon>metagenomes</taxon>
        <taxon>ecological metagenomes</taxon>
    </lineage>
</organism>
<dbReference type="EMBL" id="UINC01172370">
    <property type="protein sequence ID" value="SVD77419.1"/>
    <property type="molecule type" value="Genomic_DNA"/>
</dbReference>
<name>A0A382Y308_9ZZZZ</name>
<dbReference type="GO" id="GO:0016787">
    <property type="term" value="F:hydrolase activity"/>
    <property type="evidence" value="ECO:0007669"/>
    <property type="project" value="UniProtKB-KW"/>
</dbReference>
<sequence length="124" mass="13794">MGLAVSDPLGIIAKPLRTLDRQNIPDLFFELQNIVKEQDINNIVVGLPLTLKGKYSEQTNVVQKFIDQLKQVVNIPVVPIDERLSSMAAKRSLKELGIKTGHEKGRIDETAAAIILQEYLDSQS</sequence>
<dbReference type="PANTHER" id="PTHR33317:SF4">
    <property type="entry name" value="POLYNUCLEOTIDYL TRANSFERASE, RIBONUCLEASE H-LIKE SUPERFAMILY PROTEIN"/>
    <property type="match status" value="1"/>
</dbReference>
<dbReference type="CDD" id="cd16964">
    <property type="entry name" value="YqgF"/>
    <property type="match status" value="1"/>
</dbReference>
<evidence type="ECO:0000313" key="6">
    <source>
        <dbReference type="EMBL" id="SVD77419.1"/>
    </source>
</evidence>
<evidence type="ECO:0000256" key="4">
    <source>
        <dbReference type="ARBA" id="ARBA00022801"/>
    </source>
</evidence>
<dbReference type="PANTHER" id="PTHR33317">
    <property type="entry name" value="POLYNUCLEOTIDYL TRANSFERASE, RIBONUCLEASE H-LIKE SUPERFAMILY PROTEIN"/>
    <property type="match status" value="1"/>
</dbReference>
<dbReference type="SUPFAM" id="SSF53098">
    <property type="entry name" value="Ribonuclease H-like"/>
    <property type="match status" value="1"/>
</dbReference>